<organism evidence="8 9">
    <name type="scientific">Streptomyces cyanogenus</name>
    <dbReference type="NCBI Taxonomy" id="80860"/>
    <lineage>
        <taxon>Bacteria</taxon>
        <taxon>Bacillati</taxon>
        <taxon>Actinomycetota</taxon>
        <taxon>Actinomycetes</taxon>
        <taxon>Kitasatosporales</taxon>
        <taxon>Streptomycetaceae</taxon>
        <taxon>Streptomyces</taxon>
    </lineage>
</organism>
<gene>
    <name evidence="8" type="ORF">S1361_36505</name>
</gene>
<proteinExistence type="inferred from homology"/>
<name>A0ABX7U1H7_STRCY</name>
<keyword evidence="4" id="KW-0749">Sporulation</keyword>
<evidence type="ECO:0000256" key="3">
    <source>
        <dbReference type="ARBA" id="ARBA00022618"/>
    </source>
</evidence>
<dbReference type="InterPro" id="IPR038658">
    <property type="entry name" value="SsgB_sf"/>
</dbReference>
<feature type="region of interest" description="Disordered" evidence="7">
    <location>
        <begin position="1"/>
        <end position="20"/>
    </location>
</feature>
<evidence type="ECO:0000256" key="6">
    <source>
        <dbReference type="ARBA" id="ARBA00023306"/>
    </source>
</evidence>
<comment type="similarity">
    <text evidence="2">Belongs to the SsgA family.</text>
</comment>
<keyword evidence="9" id="KW-1185">Reference proteome</keyword>
<evidence type="ECO:0000256" key="7">
    <source>
        <dbReference type="SAM" id="MobiDB-lite"/>
    </source>
</evidence>
<dbReference type="Gene3D" id="2.30.31.20">
    <property type="entry name" value="Sporulation-specific cell division protein SsgB"/>
    <property type="match status" value="1"/>
</dbReference>
<accession>A0ABX7U1H7</accession>
<keyword evidence="6" id="KW-0131">Cell cycle</keyword>
<evidence type="ECO:0000256" key="2">
    <source>
        <dbReference type="ARBA" id="ARBA00009323"/>
    </source>
</evidence>
<evidence type="ECO:0000256" key="4">
    <source>
        <dbReference type="ARBA" id="ARBA00022969"/>
    </source>
</evidence>
<dbReference type="InterPro" id="IPR006776">
    <property type="entry name" value="SsgB"/>
</dbReference>
<protein>
    <submittedName>
        <fullName evidence="8">Sporulation and cell division protein</fullName>
    </submittedName>
</protein>
<evidence type="ECO:0000313" key="9">
    <source>
        <dbReference type="Proteomes" id="UP000663908"/>
    </source>
</evidence>
<evidence type="ECO:0000313" key="8">
    <source>
        <dbReference type="EMBL" id="QTE02893.1"/>
    </source>
</evidence>
<feature type="compositionally biased region" description="Basic and acidic residues" evidence="7">
    <location>
        <begin position="1"/>
        <end position="14"/>
    </location>
</feature>
<evidence type="ECO:0000256" key="5">
    <source>
        <dbReference type="ARBA" id="ARBA00023210"/>
    </source>
</evidence>
<sequence>MTHDPGNDMTHDPAEAADEDPIVCRTSVHVAVADDPPVPLPAELRYSATDPYAVCLSLGAPAAPSVDWVFARALLAQGLRRPSGSGDVVVFPGLRPRSDAIRILLRTGAGAAVLEVDGAVVTGFLRRADALVPPGTEHRHLDLDRVVEQLTAGSE</sequence>
<evidence type="ECO:0000256" key="1">
    <source>
        <dbReference type="ARBA" id="ARBA00004431"/>
    </source>
</evidence>
<comment type="subcellular location">
    <subcellularLocation>
        <location evidence="1">Cell septum</location>
    </subcellularLocation>
</comment>
<dbReference type="Proteomes" id="UP000663908">
    <property type="component" value="Chromosome"/>
</dbReference>
<dbReference type="EMBL" id="CP071839">
    <property type="protein sequence ID" value="QTE02893.1"/>
    <property type="molecule type" value="Genomic_DNA"/>
</dbReference>
<reference evidence="8 9" key="1">
    <citation type="submission" date="2021-03" db="EMBL/GenBank/DDBJ databases">
        <title>Complete genome sequence of Streptomyces cyanogenus S136, producer of anticancer angucycline landomycin A.</title>
        <authorList>
            <person name="Hrab P."/>
            <person name="Ruckert C."/>
            <person name="Busche T."/>
            <person name="Ostash I."/>
            <person name="Kalinowski J."/>
            <person name="Fedorenko V."/>
            <person name="Yushchuk O."/>
            <person name="Ostash B."/>
        </authorList>
    </citation>
    <scope>NUCLEOTIDE SEQUENCE [LARGE SCALE GENOMIC DNA]</scope>
    <source>
        <strain evidence="8 9">S136</strain>
    </source>
</reference>
<keyword evidence="5" id="KW-0717">Septation</keyword>
<keyword evidence="3 8" id="KW-0132">Cell division</keyword>
<dbReference type="GO" id="GO:0051301">
    <property type="term" value="P:cell division"/>
    <property type="evidence" value="ECO:0007669"/>
    <property type="project" value="UniProtKB-KW"/>
</dbReference>
<dbReference type="Pfam" id="PF04686">
    <property type="entry name" value="SsgA"/>
    <property type="match status" value="1"/>
</dbReference>